<dbReference type="PROSITE" id="PS00894">
    <property type="entry name" value="HTH_DEOR_1"/>
    <property type="match status" value="1"/>
</dbReference>
<dbReference type="Pfam" id="PF00455">
    <property type="entry name" value="DeoRC"/>
    <property type="match status" value="1"/>
</dbReference>
<evidence type="ECO:0000256" key="5">
    <source>
        <dbReference type="SAM" id="Phobius"/>
    </source>
</evidence>
<dbReference type="Proteomes" id="UP000198757">
    <property type="component" value="Unassembled WGS sequence"/>
</dbReference>
<name>A0A1G7AV36_NIADE</name>
<dbReference type="AlphaFoldDB" id="A0A1G7AV36"/>
<dbReference type="STRING" id="1285928.SAMN04487894_12529"/>
<evidence type="ECO:0000313" key="7">
    <source>
        <dbReference type="EMBL" id="SDE18560.1"/>
    </source>
</evidence>
<dbReference type="SMART" id="SM01134">
    <property type="entry name" value="DeoRC"/>
    <property type="match status" value="1"/>
</dbReference>
<keyword evidence="5" id="KW-0812">Transmembrane</keyword>
<dbReference type="PANTHER" id="PTHR30363:SF4">
    <property type="entry name" value="GLYCEROL-3-PHOSPHATE REGULON REPRESSOR"/>
    <property type="match status" value="1"/>
</dbReference>
<keyword evidence="3" id="KW-0238">DNA-binding</keyword>
<dbReference type="SMART" id="SM00420">
    <property type="entry name" value="HTH_DEOR"/>
    <property type="match status" value="1"/>
</dbReference>
<dbReference type="InterPro" id="IPR018356">
    <property type="entry name" value="Tscrpt_reg_HTH_DeoR_CS"/>
</dbReference>
<organism evidence="7 8">
    <name type="scientific">Niabella drilacis (strain DSM 25811 / CCM 8410 / CCUG 62505 / LMG 26954 / E90)</name>
    <dbReference type="NCBI Taxonomy" id="1285928"/>
    <lineage>
        <taxon>Bacteria</taxon>
        <taxon>Pseudomonadati</taxon>
        <taxon>Bacteroidota</taxon>
        <taxon>Chitinophagia</taxon>
        <taxon>Chitinophagales</taxon>
        <taxon>Chitinophagaceae</taxon>
        <taxon>Niabella</taxon>
    </lineage>
</organism>
<feature type="domain" description="HTH deoR-type" evidence="6">
    <location>
        <begin position="34"/>
        <end position="89"/>
    </location>
</feature>
<keyword evidence="8" id="KW-1185">Reference proteome</keyword>
<feature type="transmembrane region" description="Helical" evidence="5">
    <location>
        <begin position="6"/>
        <end position="25"/>
    </location>
</feature>
<dbReference type="InterPro" id="IPR037171">
    <property type="entry name" value="NagB/RpiA_transferase-like"/>
</dbReference>
<dbReference type="InterPro" id="IPR050313">
    <property type="entry name" value="Carb_Metab_HTH_regulators"/>
</dbReference>
<dbReference type="InterPro" id="IPR036388">
    <property type="entry name" value="WH-like_DNA-bd_sf"/>
</dbReference>
<evidence type="ECO:0000256" key="1">
    <source>
        <dbReference type="ARBA" id="ARBA00022491"/>
    </source>
</evidence>
<reference evidence="8" key="1">
    <citation type="submission" date="2016-10" db="EMBL/GenBank/DDBJ databases">
        <authorList>
            <person name="Varghese N."/>
            <person name="Submissions S."/>
        </authorList>
    </citation>
    <scope>NUCLEOTIDE SEQUENCE [LARGE SCALE GENOMIC DNA]</scope>
    <source>
        <strain evidence="8">DSM 25811 / CCM 8410 / LMG 26954 / E90</strain>
    </source>
</reference>
<dbReference type="InterPro" id="IPR036390">
    <property type="entry name" value="WH_DNA-bd_sf"/>
</dbReference>
<sequence>MCRDVLFFAFFFEILRLFAVFLFIFRNKLTVVLKKERQAYILHRLDLHNKVLSAKLCVDMNVSEDTVRRDLQELAEAGRLIKVHGGALSLAFNEVHFSSSPVYSQTQKAVIAQKVIGLIRENMYVLTSGGTTIIEMAKRLPPQLRATFITGSIPAVNAYIAHPNINVVVVGDKVNKESKITVGASAIAKIREVNADLCILGTNAIDLRRGITDSDWEVVELKKAMIATSAKTVCLTIAEKLNSFEALQVCELKQIDYLVTELDPTDRLLLPYIEAGVTVL</sequence>
<dbReference type="SUPFAM" id="SSF100950">
    <property type="entry name" value="NagB/RpiA/CoA transferase-like"/>
    <property type="match status" value="1"/>
</dbReference>
<dbReference type="PROSITE" id="PS51000">
    <property type="entry name" value="HTH_DEOR_2"/>
    <property type="match status" value="1"/>
</dbReference>
<protein>
    <submittedName>
        <fullName evidence="7">Transcriptional regulator, DeoR family</fullName>
    </submittedName>
</protein>
<dbReference type="SUPFAM" id="SSF46785">
    <property type="entry name" value="Winged helix' DNA-binding domain"/>
    <property type="match status" value="1"/>
</dbReference>
<dbReference type="InterPro" id="IPR001034">
    <property type="entry name" value="DeoR_HTH"/>
</dbReference>
<evidence type="ECO:0000256" key="4">
    <source>
        <dbReference type="ARBA" id="ARBA00023163"/>
    </source>
</evidence>
<dbReference type="GO" id="GO:0003677">
    <property type="term" value="F:DNA binding"/>
    <property type="evidence" value="ECO:0007669"/>
    <property type="project" value="UniProtKB-KW"/>
</dbReference>
<dbReference type="Gene3D" id="1.10.10.10">
    <property type="entry name" value="Winged helix-like DNA-binding domain superfamily/Winged helix DNA-binding domain"/>
    <property type="match status" value="1"/>
</dbReference>
<dbReference type="EMBL" id="FMZO01000025">
    <property type="protein sequence ID" value="SDE18560.1"/>
    <property type="molecule type" value="Genomic_DNA"/>
</dbReference>
<dbReference type="GO" id="GO:0003700">
    <property type="term" value="F:DNA-binding transcription factor activity"/>
    <property type="evidence" value="ECO:0007669"/>
    <property type="project" value="InterPro"/>
</dbReference>
<keyword evidence="5" id="KW-1133">Transmembrane helix</keyword>
<evidence type="ECO:0000256" key="3">
    <source>
        <dbReference type="ARBA" id="ARBA00023125"/>
    </source>
</evidence>
<dbReference type="InterPro" id="IPR014036">
    <property type="entry name" value="DeoR-like_C"/>
</dbReference>
<keyword evidence="2" id="KW-0805">Transcription regulation</keyword>
<dbReference type="PANTHER" id="PTHR30363">
    <property type="entry name" value="HTH-TYPE TRANSCRIPTIONAL REGULATOR SRLR-RELATED"/>
    <property type="match status" value="1"/>
</dbReference>
<keyword evidence="5" id="KW-0472">Membrane</keyword>
<dbReference type="Pfam" id="PF08220">
    <property type="entry name" value="HTH_DeoR"/>
    <property type="match status" value="1"/>
</dbReference>
<evidence type="ECO:0000313" key="8">
    <source>
        <dbReference type="Proteomes" id="UP000198757"/>
    </source>
</evidence>
<evidence type="ECO:0000259" key="6">
    <source>
        <dbReference type="PROSITE" id="PS51000"/>
    </source>
</evidence>
<accession>A0A1G7AV36</accession>
<proteinExistence type="predicted"/>
<keyword evidence="4" id="KW-0804">Transcription</keyword>
<dbReference type="Gene3D" id="3.40.50.1360">
    <property type="match status" value="1"/>
</dbReference>
<gene>
    <name evidence="7" type="ORF">SAMN04487894_12529</name>
</gene>
<dbReference type="PRINTS" id="PR00037">
    <property type="entry name" value="HTHLACR"/>
</dbReference>
<evidence type="ECO:0000256" key="2">
    <source>
        <dbReference type="ARBA" id="ARBA00023015"/>
    </source>
</evidence>
<keyword evidence="1" id="KW-0678">Repressor</keyword>